<evidence type="ECO:0000256" key="1">
    <source>
        <dbReference type="SAM" id="MobiDB-lite"/>
    </source>
</evidence>
<feature type="region of interest" description="Disordered" evidence="1">
    <location>
        <begin position="381"/>
        <end position="441"/>
    </location>
</feature>
<feature type="region of interest" description="Disordered" evidence="1">
    <location>
        <begin position="196"/>
        <end position="316"/>
    </location>
</feature>
<protein>
    <submittedName>
        <fullName evidence="2">Uncharacterized protein</fullName>
    </submittedName>
</protein>
<feature type="region of interest" description="Disordered" evidence="1">
    <location>
        <begin position="1"/>
        <end position="82"/>
    </location>
</feature>
<gene>
    <name evidence="2" type="ORF">K469DRAFT_691699</name>
</gene>
<accession>A0A6A6DV36</accession>
<organism evidence="2 3">
    <name type="scientific">Zopfia rhizophila CBS 207.26</name>
    <dbReference type="NCBI Taxonomy" id="1314779"/>
    <lineage>
        <taxon>Eukaryota</taxon>
        <taxon>Fungi</taxon>
        <taxon>Dikarya</taxon>
        <taxon>Ascomycota</taxon>
        <taxon>Pezizomycotina</taxon>
        <taxon>Dothideomycetes</taxon>
        <taxon>Dothideomycetes incertae sedis</taxon>
        <taxon>Zopfiaceae</taxon>
        <taxon>Zopfia</taxon>
    </lineage>
</organism>
<keyword evidence="3" id="KW-1185">Reference proteome</keyword>
<feature type="compositionally biased region" description="Low complexity" evidence="1">
    <location>
        <begin position="407"/>
        <end position="416"/>
    </location>
</feature>
<proteinExistence type="predicted"/>
<dbReference type="AlphaFoldDB" id="A0A6A6DV36"/>
<feature type="compositionally biased region" description="Basic and acidic residues" evidence="1">
    <location>
        <begin position="52"/>
        <end position="82"/>
    </location>
</feature>
<sequence length="457" mass="50184">MASRTRFATPERAVSVTSTATLPTSLRATDAPAHAPQPSQPPSSTPVSPTKVTKEISKKLTPKKEPSTPKKKSDNPPNYGEHRAISESQMMNAHVGAMLAAGALDTVMVAKLAIPWHAKGVLDVKWDDKYLDPSLKHDIELMDLEKAKKRQAKKDAREKKWWNDYKASKIPDRMIDEGNVIKENVEMLDVDDQVSVQSQKETDEQEAVQVSESEFEEAIAPAKALKNPTEKSPRGKVSKTKKDAKKDAKKTRLSTVLEEEEDIIPEPQDQVRTSIPNAKSATVQEEPSSQPQPAEGSQADPGASSPLSSAPTSPVKLRSALLSGPSEALFELDLKPYQNLKYDGLLDRCKARGLMSGGNKAKIWARLAYDDIADRYGLERKDMAKSRPKPRPNAVKAKKETARAAKEQAYGSAAPANKKRKAAEEEEEDTSVAGSRGQKKCKVLLGRFPRPDFQAFS</sequence>
<evidence type="ECO:0000313" key="3">
    <source>
        <dbReference type="Proteomes" id="UP000800200"/>
    </source>
</evidence>
<evidence type="ECO:0000313" key="2">
    <source>
        <dbReference type="EMBL" id="KAF2182099.1"/>
    </source>
</evidence>
<feature type="compositionally biased region" description="Low complexity" evidence="1">
    <location>
        <begin position="299"/>
        <end position="314"/>
    </location>
</feature>
<feature type="compositionally biased region" description="Polar residues" evidence="1">
    <location>
        <begin position="15"/>
        <end position="27"/>
    </location>
</feature>
<dbReference type="OrthoDB" id="3789154at2759"/>
<feature type="compositionally biased region" description="Basic and acidic residues" evidence="1">
    <location>
        <begin position="397"/>
        <end position="406"/>
    </location>
</feature>
<name>A0A6A6DV36_9PEZI</name>
<feature type="compositionally biased region" description="Polar residues" evidence="1">
    <location>
        <begin position="271"/>
        <end position="292"/>
    </location>
</feature>
<reference evidence="2" key="1">
    <citation type="journal article" date="2020" name="Stud. Mycol.">
        <title>101 Dothideomycetes genomes: a test case for predicting lifestyles and emergence of pathogens.</title>
        <authorList>
            <person name="Haridas S."/>
            <person name="Albert R."/>
            <person name="Binder M."/>
            <person name="Bloem J."/>
            <person name="Labutti K."/>
            <person name="Salamov A."/>
            <person name="Andreopoulos B."/>
            <person name="Baker S."/>
            <person name="Barry K."/>
            <person name="Bills G."/>
            <person name="Bluhm B."/>
            <person name="Cannon C."/>
            <person name="Castanera R."/>
            <person name="Culley D."/>
            <person name="Daum C."/>
            <person name="Ezra D."/>
            <person name="Gonzalez J."/>
            <person name="Henrissat B."/>
            <person name="Kuo A."/>
            <person name="Liang C."/>
            <person name="Lipzen A."/>
            <person name="Lutzoni F."/>
            <person name="Magnuson J."/>
            <person name="Mondo S."/>
            <person name="Nolan M."/>
            <person name="Ohm R."/>
            <person name="Pangilinan J."/>
            <person name="Park H.-J."/>
            <person name="Ramirez L."/>
            <person name="Alfaro M."/>
            <person name="Sun H."/>
            <person name="Tritt A."/>
            <person name="Yoshinaga Y."/>
            <person name="Zwiers L.-H."/>
            <person name="Turgeon B."/>
            <person name="Goodwin S."/>
            <person name="Spatafora J."/>
            <person name="Crous P."/>
            <person name="Grigoriev I."/>
        </authorList>
    </citation>
    <scope>NUCLEOTIDE SEQUENCE</scope>
    <source>
        <strain evidence="2">CBS 207.26</strain>
    </source>
</reference>
<dbReference type="Proteomes" id="UP000800200">
    <property type="component" value="Unassembled WGS sequence"/>
</dbReference>
<dbReference type="EMBL" id="ML994650">
    <property type="protein sequence ID" value="KAF2182099.1"/>
    <property type="molecule type" value="Genomic_DNA"/>
</dbReference>